<protein>
    <submittedName>
        <fullName evidence="2">Virulence-associated E family protein</fullName>
    </submittedName>
</protein>
<proteinExistence type="predicted"/>
<dbReference type="InterPro" id="IPR007936">
    <property type="entry name" value="VapE-like_dom"/>
</dbReference>
<dbReference type="SUPFAM" id="SSF52540">
    <property type="entry name" value="P-loop containing nucleoside triphosphate hydrolases"/>
    <property type="match status" value="1"/>
</dbReference>
<evidence type="ECO:0000313" key="2">
    <source>
        <dbReference type="EMBL" id="MEQ2464748.1"/>
    </source>
</evidence>
<dbReference type="EMBL" id="JBBMFN010000004">
    <property type="protein sequence ID" value="MEQ2464748.1"/>
    <property type="molecule type" value="Genomic_DNA"/>
</dbReference>
<organism evidence="2 3">
    <name type="scientific">Niallia hominis</name>
    <dbReference type="NCBI Taxonomy" id="3133173"/>
    <lineage>
        <taxon>Bacteria</taxon>
        <taxon>Bacillati</taxon>
        <taxon>Bacillota</taxon>
        <taxon>Bacilli</taxon>
        <taxon>Bacillales</taxon>
        <taxon>Bacillaceae</taxon>
        <taxon>Niallia</taxon>
    </lineage>
</organism>
<keyword evidence="3" id="KW-1185">Reference proteome</keyword>
<name>A0ABV1EUH9_9BACI</name>
<reference evidence="2 3" key="1">
    <citation type="submission" date="2024-03" db="EMBL/GenBank/DDBJ databases">
        <title>Human intestinal bacterial collection.</title>
        <authorList>
            <person name="Pauvert C."/>
            <person name="Hitch T.C.A."/>
            <person name="Clavel T."/>
        </authorList>
    </citation>
    <scope>NUCLEOTIDE SEQUENCE [LARGE SCALE GENOMIC DNA]</scope>
    <source>
        <strain evidence="2 3">CLA-SR-H024</strain>
    </source>
</reference>
<sequence>MPCYEGGLVNVKELSERRSHSLKHDGNLTIATGRNRKELNWKNREMLWSEVVQKLSSTIRTHETYEEYKKLSKSKQDEIKDVGGFVGGTLKGGRRKHDGVVWRQIVSLDADFVKGNLWASVETIFGYGCAMYSTHKHHIKNPRLRLVIPLSRPVTADEYVPIARRIAADLGIDFFDDTTYQVHRLMYWPSTSSDGEFVFKVLDEPWIDPDAVLARYPDWRDSSYWPESSRTIHERKKLADKQGDPKSKEGVVGAFCRTYTVTDVIEKYLSDIYVPCEDPNRYTYSAGSTAGGLVIYEDGDFAYSHHSTDPIGGRLCNAFDLVRMHLFGDLDETMKEGTPINRLPSYKAMVEEALKDKQVKLTLGKEQLSLAADDFEDEEMEWLTELTRDQKGNIVSSAPNVILILENDPVLKNRIAMNDFVHRVVIKDDLPWRSAERGEYWSDTDDASLRNYLYSIYGIKGAGVIADAWSEVAVKYAFHPIKDYLNGLSWDGQERIETLLVDYLGADDNECVRTFTRKIMLAAVTRIYRPGAKFDYCVVLVGPQGVGKSYIIKLIGKEWHSDSLITVKGKEAYEQLQGAWILEMAELTATKKADTEAVKHFISKSEDTFRVAYGRHNETFKRQCVFFGTTNDYDFLNDPTGNRRFLPITVNGGGKKNMWDDLTEEEVDQIWAEAKVLYEKGENLALSKEIEEKAYELQAAHTQENPIAESIRTYLETSVTSNWYELDIGSRRAYLHMDQQGDESGKKMKLTKVCAQMVWEELFQKDVSIMTRYDAKEINMIIQHTPGWKRVSSIRFDNSYGTQRGFRREEL</sequence>
<comment type="caution">
    <text evidence="2">The sequence shown here is derived from an EMBL/GenBank/DDBJ whole genome shotgun (WGS) entry which is preliminary data.</text>
</comment>
<gene>
    <name evidence="2" type="ORF">WMO63_03585</name>
</gene>
<dbReference type="InterPro" id="IPR027417">
    <property type="entry name" value="P-loop_NTPase"/>
</dbReference>
<evidence type="ECO:0000313" key="3">
    <source>
        <dbReference type="Proteomes" id="UP001465426"/>
    </source>
</evidence>
<accession>A0ABV1EUH9</accession>
<evidence type="ECO:0000259" key="1">
    <source>
        <dbReference type="Pfam" id="PF05272"/>
    </source>
</evidence>
<dbReference type="Proteomes" id="UP001465426">
    <property type="component" value="Unassembled WGS sequence"/>
</dbReference>
<dbReference type="Pfam" id="PF05272">
    <property type="entry name" value="VapE-like_dom"/>
    <property type="match status" value="1"/>
</dbReference>
<feature type="domain" description="Virulence-associated protein E-like" evidence="1">
    <location>
        <begin position="485"/>
        <end position="702"/>
    </location>
</feature>
<dbReference type="PANTHER" id="PTHR34985:SF1">
    <property type="entry name" value="SLR0554 PROTEIN"/>
    <property type="match status" value="1"/>
</dbReference>
<dbReference type="PANTHER" id="PTHR34985">
    <property type="entry name" value="SLR0554 PROTEIN"/>
    <property type="match status" value="1"/>
</dbReference>